<proteinExistence type="predicted"/>
<feature type="non-terminal residue" evidence="1">
    <location>
        <position position="1"/>
    </location>
</feature>
<gene>
    <name evidence="1" type="ORF">JBS370_LOCUS30513</name>
</gene>
<accession>A0A819UBR2</accession>
<organism evidence="1 2">
    <name type="scientific">Rotaria sordida</name>
    <dbReference type="NCBI Taxonomy" id="392033"/>
    <lineage>
        <taxon>Eukaryota</taxon>
        <taxon>Metazoa</taxon>
        <taxon>Spiralia</taxon>
        <taxon>Gnathifera</taxon>
        <taxon>Rotifera</taxon>
        <taxon>Eurotatoria</taxon>
        <taxon>Bdelloidea</taxon>
        <taxon>Philodinida</taxon>
        <taxon>Philodinidae</taxon>
        <taxon>Rotaria</taxon>
    </lineage>
</organism>
<protein>
    <recommendedName>
        <fullName evidence="3">Endonuclease/exonuclease/phosphatase domain-containing protein</fullName>
    </recommendedName>
</protein>
<name>A0A819UBR2_9BILA</name>
<evidence type="ECO:0000313" key="2">
    <source>
        <dbReference type="Proteomes" id="UP000663836"/>
    </source>
</evidence>
<evidence type="ECO:0008006" key="3">
    <source>
        <dbReference type="Google" id="ProtNLM"/>
    </source>
</evidence>
<comment type="caution">
    <text evidence="1">The sequence shown here is derived from an EMBL/GenBank/DDBJ whole genome shotgun (WGS) entry which is preliminary data.</text>
</comment>
<sequence>GENKNGGVLALVKLDIQVTRIECKLPNVCVLDIKGEEILHIVGVYAPESKSWTWEDLSPFLSNKCVVFGDFNVDMDRDGKKVEMFLAWADANFLTPFTPELSTSLRWNRIIDYALTAGLSIDIQNYSGNTTSDHTPSYLLFQQS</sequence>
<dbReference type="SUPFAM" id="SSF56219">
    <property type="entry name" value="DNase I-like"/>
    <property type="match status" value="1"/>
</dbReference>
<dbReference type="InterPro" id="IPR036691">
    <property type="entry name" value="Endo/exonu/phosph_ase_sf"/>
</dbReference>
<dbReference type="AlphaFoldDB" id="A0A819UBR2"/>
<dbReference type="EMBL" id="CAJOBD010007074">
    <property type="protein sequence ID" value="CAF4077632.1"/>
    <property type="molecule type" value="Genomic_DNA"/>
</dbReference>
<evidence type="ECO:0000313" key="1">
    <source>
        <dbReference type="EMBL" id="CAF4077632.1"/>
    </source>
</evidence>
<reference evidence="1" key="1">
    <citation type="submission" date="2021-02" db="EMBL/GenBank/DDBJ databases">
        <authorList>
            <person name="Nowell W R."/>
        </authorList>
    </citation>
    <scope>NUCLEOTIDE SEQUENCE</scope>
</reference>
<dbReference type="Gene3D" id="3.60.10.10">
    <property type="entry name" value="Endonuclease/exonuclease/phosphatase"/>
    <property type="match status" value="1"/>
</dbReference>
<dbReference type="Proteomes" id="UP000663836">
    <property type="component" value="Unassembled WGS sequence"/>
</dbReference>